<dbReference type="PANTHER" id="PTHR37957">
    <property type="entry name" value="BLR7070 PROTEIN"/>
    <property type="match status" value="1"/>
</dbReference>
<protein>
    <recommendedName>
        <fullName evidence="2">Phytase-like domain-containing protein</fullName>
    </recommendedName>
</protein>
<gene>
    <name evidence="3" type="ORF">OEA41_005991</name>
</gene>
<feature type="region of interest" description="Disordered" evidence="1">
    <location>
        <begin position="210"/>
        <end position="232"/>
    </location>
</feature>
<proteinExistence type="predicted"/>
<sequence length="488" mass="53231">MVQRAVNQNSSELSGHALMMTCPSHNTIVNSLDNKGMPVDKDARFAHEMPNLPNADLNAMMIASSNLDLNGEITPVMALKMIRDDKRYPMMTMTHFESLKEKLKTRSRCYGFGAVLEEFEVLDAIEAQELAGYGFVASEARDKFGDTLGGYGSSIAIDRKSWTKIRSGTYTGTLYAIPDRGWNTEGTLNYQNRVHKFGITLTPQLNATLANPSGPNRNSNTRTPSSLPASMASPRLDLTQTARVKRIPIDSGGLVLAPDGGFWVSDEYGPYIYKFSASGKMQQAIMPPMAYIPHRNSSTSFSADSPPIYDPSEVIIPADTVTGRDNNQGLEGLTVSSDGKTLYALMYGAGHGQSSSLSVYRHADIFDISGSSGTTDIMSNANDGVNGSIASATGVLDADVKATEYCTFLNYNVNSQLGRFRLHNGGAQDQYLLNEGGRVWRCLSDDDFITQNGLLNFGQYPYKDASRFNLDDQALVFQVQLPKSSNPS</sequence>
<accession>A0AAD9Z9J4</accession>
<dbReference type="EMBL" id="JASNWA010000007">
    <property type="protein sequence ID" value="KAK3172667.1"/>
    <property type="molecule type" value="Genomic_DNA"/>
</dbReference>
<name>A0AAD9Z9J4_9LECA</name>
<dbReference type="Pfam" id="PF13449">
    <property type="entry name" value="Phytase-like"/>
    <property type="match status" value="1"/>
</dbReference>
<reference evidence="3" key="1">
    <citation type="submission" date="2022-11" db="EMBL/GenBank/DDBJ databases">
        <title>Chromosomal genome sequence assembly and mating type (MAT) locus characterization of the leprose asexual lichenized fungus Lepraria neglecta (Nyl.) Erichsen.</title>
        <authorList>
            <person name="Allen J.L."/>
            <person name="Pfeffer B."/>
        </authorList>
    </citation>
    <scope>NUCLEOTIDE SEQUENCE</scope>
    <source>
        <strain evidence="3">Allen 5258</strain>
    </source>
</reference>
<evidence type="ECO:0000256" key="1">
    <source>
        <dbReference type="SAM" id="MobiDB-lite"/>
    </source>
</evidence>
<dbReference type="PANTHER" id="PTHR37957:SF1">
    <property type="entry name" value="PHYTASE-LIKE DOMAIN-CONTAINING PROTEIN"/>
    <property type="match status" value="1"/>
</dbReference>
<organism evidence="3 4">
    <name type="scientific">Lepraria neglecta</name>
    <dbReference type="NCBI Taxonomy" id="209136"/>
    <lineage>
        <taxon>Eukaryota</taxon>
        <taxon>Fungi</taxon>
        <taxon>Dikarya</taxon>
        <taxon>Ascomycota</taxon>
        <taxon>Pezizomycotina</taxon>
        <taxon>Lecanoromycetes</taxon>
        <taxon>OSLEUM clade</taxon>
        <taxon>Lecanoromycetidae</taxon>
        <taxon>Lecanorales</taxon>
        <taxon>Lecanorineae</taxon>
        <taxon>Stereocaulaceae</taxon>
        <taxon>Lepraria</taxon>
    </lineage>
</organism>
<evidence type="ECO:0000313" key="4">
    <source>
        <dbReference type="Proteomes" id="UP001276659"/>
    </source>
</evidence>
<comment type="caution">
    <text evidence="3">The sequence shown here is derived from an EMBL/GenBank/DDBJ whole genome shotgun (WGS) entry which is preliminary data.</text>
</comment>
<dbReference type="Proteomes" id="UP001276659">
    <property type="component" value="Unassembled WGS sequence"/>
</dbReference>
<keyword evidence="4" id="KW-1185">Reference proteome</keyword>
<evidence type="ECO:0000313" key="3">
    <source>
        <dbReference type="EMBL" id="KAK3172667.1"/>
    </source>
</evidence>
<dbReference type="InterPro" id="IPR027372">
    <property type="entry name" value="Phytase-like_dom"/>
</dbReference>
<feature type="compositionally biased region" description="Polar residues" evidence="1">
    <location>
        <begin position="210"/>
        <end position="228"/>
    </location>
</feature>
<dbReference type="AlphaFoldDB" id="A0AAD9Z9J4"/>
<feature type="domain" description="Phytase-like" evidence="2">
    <location>
        <begin position="171"/>
        <end position="355"/>
    </location>
</feature>
<dbReference type="SUPFAM" id="SSF63829">
    <property type="entry name" value="Calcium-dependent phosphotriesterase"/>
    <property type="match status" value="1"/>
</dbReference>
<evidence type="ECO:0000259" key="2">
    <source>
        <dbReference type="Pfam" id="PF13449"/>
    </source>
</evidence>